<keyword evidence="3" id="KW-1185">Reference proteome</keyword>
<proteinExistence type="predicted"/>
<dbReference type="AlphaFoldDB" id="A0A453JLG2"/>
<dbReference type="Pfam" id="PF13456">
    <property type="entry name" value="RVT_3"/>
    <property type="match status" value="1"/>
</dbReference>
<accession>A0A453JLG2</accession>
<dbReference type="InterPro" id="IPR012337">
    <property type="entry name" value="RNaseH-like_sf"/>
</dbReference>
<dbReference type="STRING" id="200361.A0A453JLG2"/>
<dbReference type="SUPFAM" id="SSF53098">
    <property type="entry name" value="Ribonuclease H-like"/>
    <property type="match status" value="1"/>
</dbReference>
<dbReference type="GO" id="GO:0004523">
    <property type="term" value="F:RNA-DNA hybrid ribonuclease activity"/>
    <property type="evidence" value="ECO:0007669"/>
    <property type="project" value="InterPro"/>
</dbReference>
<sequence length="226" mass="24868">MSKDKAAIAISVMWAIWSSRNKYTHEEIKFQPSRSMDLIQELIQALHVPGMPSSGVTLGKAKWHPPAAGTIKINTDAAVDVSERRSSLGVVARDHLGTFVAGRCSKFPGVTDAYVAELLAVREAVLLARDNGCPNILIETDCQVIRNEWKNGDISSVGGHVLREIKSFLSNFQGFDIVYTRRDANVVAHRCANEGLSSSLNVISFNVIPDFLVALVQSDVDRRYDE</sequence>
<reference evidence="3" key="1">
    <citation type="journal article" date="2014" name="Science">
        <title>Ancient hybridizations among the ancestral genomes of bread wheat.</title>
        <authorList>
            <consortium name="International Wheat Genome Sequencing Consortium,"/>
            <person name="Marcussen T."/>
            <person name="Sandve S.R."/>
            <person name="Heier L."/>
            <person name="Spannagl M."/>
            <person name="Pfeifer M."/>
            <person name="Jakobsen K.S."/>
            <person name="Wulff B.B."/>
            <person name="Steuernagel B."/>
            <person name="Mayer K.F."/>
            <person name="Olsen O.A."/>
        </authorList>
    </citation>
    <scope>NUCLEOTIDE SEQUENCE [LARGE SCALE GENOMIC DNA]</scope>
    <source>
        <strain evidence="3">cv. AL8/78</strain>
    </source>
</reference>
<reference evidence="2" key="5">
    <citation type="journal article" date="2021" name="G3 (Bethesda)">
        <title>Aegilops tauschii genome assembly Aet v5.0 features greater sequence contiguity and improved annotation.</title>
        <authorList>
            <person name="Wang L."/>
            <person name="Zhu T."/>
            <person name="Rodriguez J.C."/>
            <person name="Deal K.R."/>
            <person name="Dubcovsky J."/>
            <person name="McGuire P.E."/>
            <person name="Lux T."/>
            <person name="Spannagl M."/>
            <person name="Mayer K.F.X."/>
            <person name="Baldrich P."/>
            <person name="Meyers B.C."/>
            <person name="Huo N."/>
            <person name="Gu Y.Q."/>
            <person name="Zhou H."/>
            <person name="Devos K.M."/>
            <person name="Bennetzen J.L."/>
            <person name="Unver T."/>
            <person name="Budak H."/>
            <person name="Gulick P.J."/>
            <person name="Galiba G."/>
            <person name="Kalapos B."/>
            <person name="Nelson D.R."/>
            <person name="Li P."/>
            <person name="You F.M."/>
            <person name="Luo M.C."/>
            <person name="Dvorak J."/>
        </authorList>
    </citation>
    <scope>NUCLEOTIDE SEQUENCE [LARGE SCALE GENOMIC DNA]</scope>
    <source>
        <strain evidence="2">cv. AL8/78</strain>
    </source>
</reference>
<dbReference type="Gramene" id="AET5Gv20110100.1">
    <property type="protein sequence ID" value="AET5Gv20110100.1"/>
    <property type="gene ID" value="AET5Gv20110100"/>
</dbReference>
<dbReference type="Gene3D" id="3.30.420.10">
    <property type="entry name" value="Ribonuclease H-like superfamily/Ribonuclease H"/>
    <property type="match status" value="1"/>
</dbReference>
<organism evidence="2 3">
    <name type="scientific">Aegilops tauschii subsp. strangulata</name>
    <name type="common">Goatgrass</name>
    <dbReference type="NCBI Taxonomy" id="200361"/>
    <lineage>
        <taxon>Eukaryota</taxon>
        <taxon>Viridiplantae</taxon>
        <taxon>Streptophyta</taxon>
        <taxon>Embryophyta</taxon>
        <taxon>Tracheophyta</taxon>
        <taxon>Spermatophyta</taxon>
        <taxon>Magnoliopsida</taxon>
        <taxon>Liliopsida</taxon>
        <taxon>Poales</taxon>
        <taxon>Poaceae</taxon>
        <taxon>BOP clade</taxon>
        <taxon>Pooideae</taxon>
        <taxon>Triticodae</taxon>
        <taxon>Triticeae</taxon>
        <taxon>Triticinae</taxon>
        <taxon>Aegilops</taxon>
    </lineage>
</organism>
<name>A0A453JLG2_AEGTS</name>
<evidence type="ECO:0000259" key="1">
    <source>
        <dbReference type="Pfam" id="PF13456"/>
    </source>
</evidence>
<dbReference type="EnsemblPlants" id="AET5Gv20110100.1">
    <property type="protein sequence ID" value="AET5Gv20110100.1"/>
    <property type="gene ID" value="AET5Gv20110100"/>
</dbReference>
<reference evidence="3" key="2">
    <citation type="journal article" date="2017" name="Nat. Plants">
        <title>The Aegilops tauschii genome reveals multiple impacts of transposons.</title>
        <authorList>
            <person name="Zhao G."/>
            <person name="Zou C."/>
            <person name="Li K."/>
            <person name="Wang K."/>
            <person name="Li T."/>
            <person name="Gao L."/>
            <person name="Zhang X."/>
            <person name="Wang H."/>
            <person name="Yang Z."/>
            <person name="Liu X."/>
            <person name="Jiang W."/>
            <person name="Mao L."/>
            <person name="Kong X."/>
            <person name="Jiao Y."/>
            <person name="Jia J."/>
        </authorList>
    </citation>
    <scope>NUCLEOTIDE SEQUENCE [LARGE SCALE GENOMIC DNA]</scope>
    <source>
        <strain evidence="3">cv. AL8/78</strain>
    </source>
</reference>
<dbReference type="CDD" id="cd06222">
    <property type="entry name" value="RNase_H_like"/>
    <property type="match status" value="1"/>
</dbReference>
<evidence type="ECO:0000313" key="3">
    <source>
        <dbReference type="Proteomes" id="UP000015105"/>
    </source>
</evidence>
<reference evidence="2" key="4">
    <citation type="submission" date="2019-03" db="UniProtKB">
        <authorList>
            <consortium name="EnsemblPlants"/>
        </authorList>
    </citation>
    <scope>IDENTIFICATION</scope>
</reference>
<dbReference type="InterPro" id="IPR002156">
    <property type="entry name" value="RNaseH_domain"/>
</dbReference>
<feature type="domain" description="RNase H type-1" evidence="1">
    <location>
        <begin position="74"/>
        <end position="194"/>
    </location>
</feature>
<protein>
    <recommendedName>
        <fullName evidence="1">RNase H type-1 domain-containing protein</fullName>
    </recommendedName>
</protein>
<reference evidence="2" key="3">
    <citation type="journal article" date="2017" name="Nature">
        <title>Genome sequence of the progenitor of the wheat D genome Aegilops tauschii.</title>
        <authorList>
            <person name="Luo M.C."/>
            <person name="Gu Y.Q."/>
            <person name="Puiu D."/>
            <person name="Wang H."/>
            <person name="Twardziok S.O."/>
            <person name="Deal K.R."/>
            <person name="Huo N."/>
            <person name="Zhu T."/>
            <person name="Wang L."/>
            <person name="Wang Y."/>
            <person name="McGuire P.E."/>
            <person name="Liu S."/>
            <person name="Long H."/>
            <person name="Ramasamy R.K."/>
            <person name="Rodriguez J.C."/>
            <person name="Van S.L."/>
            <person name="Yuan L."/>
            <person name="Wang Z."/>
            <person name="Xia Z."/>
            <person name="Xiao L."/>
            <person name="Anderson O.D."/>
            <person name="Ouyang S."/>
            <person name="Liang Y."/>
            <person name="Zimin A.V."/>
            <person name="Pertea G."/>
            <person name="Qi P."/>
            <person name="Bennetzen J.L."/>
            <person name="Dai X."/>
            <person name="Dawson M.W."/>
            <person name="Muller H.G."/>
            <person name="Kugler K."/>
            <person name="Rivarola-Duarte L."/>
            <person name="Spannagl M."/>
            <person name="Mayer K.F.X."/>
            <person name="Lu F.H."/>
            <person name="Bevan M.W."/>
            <person name="Leroy P."/>
            <person name="Li P."/>
            <person name="You F.M."/>
            <person name="Sun Q."/>
            <person name="Liu Z."/>
            <person name="Lyons E."/>
            <person name="Wicker T."/>
            <person name="Salzberg S.L."/>
            <person name="Devos K.M."/>
            <person name="Dvorak J."/>
        </authorList>
    </citation>
    <scope>NUCLEOTIDE SEQUENCE [LARGE SCALE GENOMIC DNA]</scope>
    <source>
        <strain evidence="2">cv. AL8/78</strain>
    </source>
</reference>
<dbReference type="InterPro" id="IPR052929">
    <property type="entry name" value="RNase_H-like_EbsB-rel"/>
</dbReference>
<dbReference type="InterPro" id="IPR044730">
    <property type="entry name" value="RNase_H-like_dom_plant"/>
</dbReference>
<dbReference type="InterPro" id="IPR036397">
    <property type="entry name" value="RNaseH_sf"/>
</dbReference>
<dbReference type="Proteomes" id="UP000015105">
    <property type="component" value="Chromosome 5D"/>
</dbReference>
<dbReference type="PANTHER" id="PTHR47074:SF11">
    <property type="entry name" value="REVERSE TRANSCRIPTASE-LIKE PROTEIN"/>
    <property type="match status" value="1"/>
</dbReference>
<dbReference type="GO" id="GO:0003676">
    <property type="term" value="F:nucleic acid binding"/>
    <property type="evidence" value="ECO:0007669"/>
    <property type="project" value="InterPro"/>
</dbReference>
<evidence type="ECO:0000313" key="2">
    <source>
        <dbReference type="EnsemblPlants" id="AET5Gv20110100.1"/>
    </source>
</evidence>
<dbReference type="PANTHER" id="PTHR47074">
    <property type="entry name" value="BNAC02G40300D PROTEIN"/>
    <property type="match status" value="1"/>
</dbReference>